<gene>
    <name evidence="2" type="ORF">J2Z44_002698</name>
</gene>
<dbReference type="RefSeq" id="WP_021285347.1">
    <property type="nucleotide sequence ID" value="NZ_JAGGLL010000020.1"/>
</dbReference>
<keyword evidence="1" id="KW-0812">Transmembrane</keyword>
<comment type="caution">
    <text evidence="2">The sequence shown here is derived from an EMBL/GenBank/DDBJ whole genome shotgun (WGS) entry which is preliminary data.</text>
</comment>
<keyword evidence="3" id="KW-1185">Reference proteome</keyword>
<name>A0ABS4K510_9CLOT</name>
<dbReference type="InterPro" id="IPR010178">
    <property type="entry name" value="Lit"/>
</dbReference>
<dbReference type="Pfam" id="PF07314">
    <property type="entry name" value="Lit"/>
    <property type="match status" value="1"/>
</dbReference>
<proteinExistence type="predicted"/>
<feature type="transmembrane region" description="Helical" evidence="1">
    <location>
        <begin position="108"/>
        <end position="131"/>
    </location>
</feature>
<organism evidence="2 3">
    <name type="scientific">Clostridium punense</name>
    <dbReference type="NCBI Taxonomy" id="1054297"/>
    <lineage>
        <taxon>Bacteria</taxon>
        <taxon>Bacillati</taxon>
        <taxon>Bacillota</taxon>
        <taxon>Clostridia</taxon>
        <taxon>Eubacteriales</taxon>
        <taxon>Clostridiaceae</taxon>
        <taxon>Clostridium</taxon>
    </lineage>
</organism>
<feature type="transmembrane region" description="Helical" evidence="1">
    <location>
        <begin position="20"/>
        <end position="44"/>
    </location>
</feature>
<keyword evidence="1" id="KW-0472">Membrane</keyword>
<dbReference type="Proteomes" id="UP001519308">
    <property type="component" value="Unassembled WGS sequence"/>
</dbReference>
<reference evidence="2 3" key="1">
    <citation type="submission" date="2021-03" db="EMBL/GenBank/DDBJ databases">
        <title>Genomic Encyclopedia of Type Strains, Phase IV (KMG-IV): sequencing the most valuable type-strain genomes for metagenomic binning, comparative biology and taxonomic classification.</title>
        <authorList>
            <person name="Goeker M."/>
        </authorList>
    </citation>
    <scope>NUCLEOTIDE SEQUENCE [LARGE SCALE GENOMIC DNA]</scope>
    <source>
        <strain evidence="2 3">DSM 28650</strain>
    </source>
</reference>
<sequence length="229" mass="26759">MQLLNILHKMKTRNNKKYKLIQSLFALFLSLFIISLAVKLTLLFKPLYYFDIDYLNIEKLSGFTKEEIIKNYNYVINYLLIPKIQQFNLPSIPYSEVGEIHFKEVKNIFISFDILLIISLIISTFGLWTSVKLKDFNILRKTSITLLVLPLGLMTAFLINFDVSFVIFHKIFFPNGNWQFDPDFDPIINILPQEFFFHAAVLILILIALSSLILTLVYKKVSSKKYSVK</sequence>
<keyword evidence="1" id="KW-1133">Transmembrane helix</keyword>
<dbReference type="NCBIfam" id="TIGR01906">
    <property type="entry name" value="integ_TIGR01906"/>
    <property type="match status" value="1"/>
</dbReference>
<evidence type="ECO:0000313" key="3">
    <source>
        <dbReference type="Proteomes" id="UP001519308"/>
    </source>
</evidence>
<accession>A0ABS4K510</accession>
<evidence type="ECO:0000313" key="2">
    <source>
        <dbReference type="EMBL" id="MBP2022873.1"/>
    </source>
</evidence>
<protein>
    <submittedName>
        <fullName evidence="2">Integral membrane protein (TIGR01906 family)</fullName>
    </submittedName>
</protein>
<feature type="transmembrane region" description="Helical" evidence="1">
    <location>
        <begin position="195"/>
        <end position="218"/>
    </location>
</feature>
<feature type="transmembrane region" description="Helical" evidence="1">
    <location>
        <begin position="143"/>
        <end position="168"/>
    </location>
</feature>
<dbReference type="EMBL" id="JAGGLL010000020">
    <property type="protein sequence ID" value="MBP2022873.1"/>
    <property type="molecule type" value="Genomic_DNA"/>
</dbReference>
<evidence type="ECO:0000256" key="1">
    <source>
        <dbReference type="SAM" id="Phobius"/>
    </source>
</evidence>